<dbReference type="PANTHER" id="PTHR38686:SF1">
    <property type="entry name" value="APOLIPOPROTEIN N-ACYLTRANSFERASE"/>
    <property type="match status" value="1"/>
</dbReference>
<feature type="domain" description="CN hydrolase" evidence="10">
    <location>
        <begin position="187"/>
        <end position="418"/>
    </location>
</feature>
<keyword evidence="7 9" id="KW-0472">Membrane</keyword>
<comment type="caution">
    <text evidence="11">The sequence shown here is derived from an EMBL/GenBank/DDBJ whole genome shotgun (WGS) entry which is preliminary data.</text>
</comment>
<dbReference type="PROSITE" id="PS50263">
    <property type="entry name" value="CN_HYDROLASE"/>
    <property type="match status" value="1"/>
</dbReference>
<evidence type="ECO:0000256" key="3">
    <source>
        <dbReference type="ARBA" id="ARBA00022475"/>
    </source>
</evidence>
<feature type="transmembrane region" description="Helical" evidence="9">
    <location>
        <begin position="181"/>
        <end position="200"/>
    </location>
</feature>
<keyword evidence="6 9" id="KW-1133">Transmembrane helix</keyword>
<dbReference type="Proteomes" id="UP001597297">
    <property type="component" value="Unassembled WGS sequence"/>
</dbReference>
<feature type="transmembrane region" description="Helical" evidence="9">
    <location>
        <begin position="35"/>
        <end position="53"/>
    </location>
</feature>
<organism evidence="11 12">
    <name type="scientific">Rubritalea spongiae</name>
    <dbReference type="NCBI Taxonomy" id="430797"/>
    <lineage>
        <taxon>Bacteria</taxon>
        <taxon>Pseudomonadati</taxon>
        <taxon>Verrucomicrobiota</taxon>
        <taxon>Verrucomicrobiia</taxon>
        <taxon>Verrucomicrobiales</taxon>
        <taxon>Rubritaleaceae</taxon>
        <taxon>Rubritalea</taxon>
    </lineage>
</organism>
<proteinExistence type="inferred from homology"/>
<name>A0ABW5E0R3_9BACT</name>
<keyword evidence="12" id="KW-1185">Reference proteome</keyword>
<dbReference type="Pfam" id="PF00795">
    <property type="entry name" value="CN_hydrolase"/>
    <property type="match status" value="1"/>
</dbReference>
<evidence type="ECO:0000256" key="9">
    <source>
        <dbReference type="SAM" id="Phobius"/>
    </source>
</evidence>
<comment type="subcellular location">
    <subcellularLocation>
        <location evidence="1">Cell membrane</location>
        <topology evidence="1">Multi-pass membrane protein</topology>
    </subcellularLocation>
</comment>
<dbReference type="InterPro" id="IPR036526">
    <property type="entry name" value="C-N_Hydrolase_sf"/>
</dbReference>
<comment type="similarity">
    <text evidence="2">Belongs to the CN hydrolase family. Apolipoprotein N-acyltransferase subfamily.</text>
</comment>
<evidence type="ECO:0000256" key="2">
    <source>
        <dbReference type="ARBA" id="ARBA00010065"/>
    </source>
</evidence>
<dbReference type="InterPro" id="IPR003010">
    <property type="entry name" value="C-N_Hydrolase"/>
</dbReference>
<feature type="transmembrane region" description="Helical" evidence="9">
    <location>
        <begin position="428"/>
        <end position="449"/>
    </location>
</feature>
<protein>
    <submittedName>
        <fullName evidence="11">Apolipoprotein N-acyltransferase</fullName>
    </submittedName>
</protein>
<keyword evidence="8" id="KW-0012">Acyltransferase</keyword>
<evidence type="ECO:0000256" key="1">
    <source>
        <dbReference type="ARBA" id="ARBA00004651"/>
    </source>
</evidence>
<feature type="transmembrane region" description="Helical" evidence="9">
    <location>
        <begin position="114"/>
        <end position="133"/>
    </location>
</feature>
<sequence length="457" mass="50702">MLEFSRNLPLWGRIGLVLLSAMLAVSVFAPFSWSTLALVAWVPMMMALTGASIKAATRLGLLHGVCLFGCTMGWLANVFQSMSWSVYPLVLVLAMFSAIFGLGYGLAQTRWKGGWKLASFGALWWGAVEFIRSELFVLKFSWMSPGLGFDPHFLTSVVGVYGMSVLIVLLGLLLVCLRKPWLGGMGLLVLLLTSFIPRSAPEGSSLRVLALQAEFATMLRYQELVDSCEEDIDVILFPEYALEVDPEQSDKMRLRLTELAAERSAIVIIGARTDLENGEHYNSAVVLNENGIIGKHHKNHPVHFFNDGKKGELAEPVVTSLGALASPICFDNDYEGVVRRMTQAGAEVFLVPSLDASHWGERQHYMHSELFRHRAAESRRWFVVASGSGMTQLIDPFGNRVRSLPIMEEGILYATVPKLSGDTFYTRIGWTFPWVWISTSALAIAYCLIKLLKAKTQ</sequence>
<feature type="transmembrane region" description="Helical" evidence="9">
    <location>
        <begin position="153"/>
        <end position="174"/>
    </location>
</feature>
<dbReference type="PANTHER" id="PTHR38686">
    <property type="entry name" value="APOLIPOPROTEIN N-ACYLTRANSFERASE"/>
    <property type="match status" value="1"/>
</dbReference>
<dbReference type="EMBL" id="JBHUJC010000018">
    <property type="protein sequence ID" value="MFD2275951.1"/>
    <property type="molecule type" value="Genomic_DNA"/>
</dbReference>
<dbReference type="InterPro" id="IPR004563">
    <property type="entry name" value="Apolipo_AcylTrfase"/>
</dbReference>
<dbReference type="InterPro" id="IPR045378">
    <property type="entry name" value="LNT_N"/>
</dbReference>
<evidence type="ECO:0000256" key="6">
    <source>
        <dbReference type="ARBA" id="ARBA00022989"/>
    </source>
</evidence>
<evidence type="ECO:0000256" key="7">
    <source>
        <dbReference type="ARBA" id="ARBA00023136"/>
    </source>
</evidence>
<keyword evidence="5 9" id="KW-0812">Transmembrane</keyword>
<dbReference type="SUPFAM" id="SSF56317">
    <property type="entry name" value="Carbon-nitrogen hydrolase"/>
    <property type="match status" value="1"/>
</dbReference>
<reference evidence="12" key="1">
    <citation type="journal article" date="2019" name="Int. J. Syst. Evol. Microbiol.">
        <title>The Global Catalogue of Microorganisms (GCM) 10K type strain sequencing project: providing services to taxonomists for standard genome sequencing and annotation.</title>
        <authorList>
            <consortium name="The Broad Institute Genomics Platform"/>
            <consortium name="The Broad Institute Genome Sequencing Center for Infectious Disease"/>
            <person name="Wu L."/>
            <person name="Ma J."/>
        </authorList>
    </citation>
    <scope>NUCLEOTIDE SEQUENCE [LARGE SCALE GENOMIC DNA]</scope>
    <source>
        <strain evidence="12">JCM 16545</strain>
    </source>
</reference>
<evidence type="ECO:0000256" key="8">
    <source>
        <dbReference type="ARBA" id="ARBA00023315"/>
    </source>
</evidence>
<feature type="transmembrane region" description="Helical" evidence="9">
    <location>
        <begin position="12"/>
        <end position="29"/>
    </location>
</feature>
<dbReference type="Pfam" id="PF20154">
    <property type="entry name" value="LNT_N"/>
    <property type="match status" value="1"/>
</dbReference>
<dbReference type="Gene3D" id="3.60.110.10">
    <property type="entry name" value="Carbon-nitrogen hydrolase"/>
    <property type="match status" value="1"/>
</dbReference>
<evidence type="ECO:0000256" key="5">
    <source>
        <dbReference type="ARBA" id="ARBA00022692"/>
    </source>
</evidence>
<evidence type="ECO:0000256" key="4">
    <source>
        <dbReference type="ARBA" id="ARBA00022679"/>
    </source>
</evidence>
<keyword evidence="4" id="KW-0808">Transferase</keyword>
<evidence type="ECO:0000313" key="12">
    <source>
        <dbReference type="Proteomes" id="UP001597297"/>
    </source>
</evidence>
<feature type="transmembrane region" description="Helical" evidence="9">
    <location>
        <begin position="60"/>
        <end position="79"/>
    </location>
</feature>
<accession>A0ABW5E0R3</accession>
<feature type="transmembrane region" description="Helical" evidence="9">
    <location>
        <begin position="85"/>
        <end position="107"/>
    </location>
</feature>
<evidence type="ECO:0000313" key="11">
    <source>
        <dbReference type="EMBL" id="MFD2275951.1"/>
    </source>
</evidence>
<evidence type="ECO:0000259" key="10">
    <source>
        <dbReference type="PROSITE" id="PS50263"/>
    </source>
</evidence>
<gene>
    <name evidence="11" type="ORF">ACFSQZ_05680</name>
</gene>
<keyword evidence="3" id="KW-1003">Cell membrane</keyword>